<protein>
    <recommendedName>
        <fullName evidence="3">RiboL-PSP-HEPN domain-containing protein</fullName>
    </recommendedName>
</protein>
<evidence type="ECO:0000313" key="1">
    <source>
        <dbReference type="EMBL" id="WHP06722.1"/>
    </source>
</evidence>
<organism evidence="1 2">
    <name type="scientific">Acinetobacter corruptisaponis</name>
    <dbReference type="NCBI Taxonomy" id="3045147"/>
    <lineage>
        <taxon>Bacteria</taxon>
        <taxon>Pseudomonadati</taxon>
        <taxon>Pseudomonadota</taxon>
        <taxon>Gammaproteobacteria</taxon>
        <taxon>Moraxellales</taxon>
        <taxon>Moraxellaceae</taxon>
        <taxon>Acinetobacter</taxon>
    </lineage>
</organism>
<sequence length="231" mass="26712">MDQPHFLPSISVGLFNRAKEAARMGQSCIVIQLCSASMEAFVNEYIEIGTKLIQAKEKHDKRQEENQKSILTRGSVSYFVGLPKVEKDLINTLRTQESERKQIFIKINTIIEVCTGKQWNKGDKVYQDYCTLINLRNALTHPRSQLVTLGSYNYPDCLKPFYRQKSKDYFKHVNQYQSWIDAIDTSVFANWCLNAFINIMRTMLNAMSALPKNLEITRSVGVTYLNDFNFQ</sequence>
<evidence type="ECO:0000313" key="2">
    <source>
        <dbReference type="Proteomes" id="UP001229836"/>
    </source>
</evidence>
<dbReference type="EMBL" id="CP125669">
    <property type="protein sequence ID" value="WHP06722.1"/>
    <property type="molecule type" value="Genomic_DNA"/>
</dbReference>
<keyword evidence="2" id="KW-1185">Reference proteome</keyword>
<gene>
    <name evidence="1" type="ORF">QLH32_04420</name>
</gene>
<evidence type="ECO:0008006" key="3">
    <source>
        <dbReference type="Google" id="ProtNLM"/>
    </source>
</evidence>
<dbReference type="Proteomes" id="UP001229836">
    <property type="component" value="Chromosome"/>
</dbReference>
<reference evidence="1 2" key="1">
    <citation type="submission" date="2023-05" db="EMBL/GenBank/DDBJ databases">
        <title>The complete genome of Acinetobacter sp. nov KCTC 92772.</title>
        <authorList>
            <person name="Zhou G."/>
        </authorList>
    </citation>
    <scope>NUCLEOTIDE SEQUENCE [LARGE SCALE GENOMIC DNA]</scope>
    <source>
        <strain evidence="1 2">KCTC 92772</strain>
    </source>
</reference>
<accession>A0ABY8S4U1</accession>
<name>A0ABY8S4U1_9GAMM</name>
<dbReference type="RefSeq" id="WP_283268310.1">
    <property type="nucleotide sequence ID" value="NZ_CP125669.1"/>
</dbReference>
<proteinExistence type="predicted"/>